<evidence type="ECO:0000313" key="2">
    <source>
        <dbReference type="EMBL" id="CUV15909.1"/>
    </source>
</evidence>
<gene>
    <name evidence="2" type="ORF">RUN39_v1_2820001</name>
</gene>
<evidence type="ECO:0000256" key="1">
    <source>
        <dbReference type="SAM" id="MobiDB-lite"/>
    </source>
</evidence>
<accession>A0A0S4U1Q8</accession>
<organism evidence="2">
    <name type="scientific">Ralstonia solanacearum</name>
    <name type="common">Pseudomonas solanacearum</name>
    <dbReference type="NCBI Taxonomy" id="305"/>
    <lineage>
        <taxon>Bacteria</taxon>
        <taxon>Pseudomonadati</taxon>
        <taxon>Pseudomonadota</taxon>
        <taxon>Betaproteobacteria</taxon>
        <taxon>Burkholderiales</taxon>
        <taxon>Burkholderiaceae</taxon>
        <taxon>Ralstonia</taxon>
        <taxon>Ralstonia solanacearum species complex</taxon>
    </lineage>
</organism>
<proteinExistence type="predicted"/>
<dbReference type="Gene3D" id="3.40.50.300">
    <property type="entry name" value="P-loop containing nucleotide triphosphate hydrolases"/>
    <property type="match status" value="1"/>
</dbReference>
<sequence>MSDESSCRASCAGRSGATLRPAQDARQLDSSDMTVDEVVAQVLDWYRQVQGANKAN</sequence>
<reference evidence="2" key="1">
    <citation type="submission" date="2015-10" db="EMBL/GenBank/DDBJ databases">
        <authorList>
            <person name="Gilbert D.G."/>
        </authorList>
    </citation>
    <scope>NUCLEOTIDE SEQUENCE</scope>
    <source>
        <strain evidence="2">Phyl III-seqv23</strain>
    </source>
</reference>
<name>A0A0S4U1Q8_RALSL</name>
<dbReference type="EMBL" id="LN899819">
    <property type="protein sequence ID" value="CUV15909.1"/>
    <property type="molecule type" value="Genomic_DNA"/>
</dbReference>
<protein>
    <submittedName>
        <fullName evidence="2">Uncharacterized protein</fullName>
    </submittedName>
</protein>
<dbReference type="AlphaFoldDB" id="A0A0S4U1Q8"/>
<feature type="region of interest" description="Disordered" evidence="1">
    <location>
        <begin position="1"/>
        <end position="32"/>
    </location>
</feature>
<dbReference type="InterPro" id="IPR027417">
    <property type="entry name" value="P-loop_NTPase"/>
</dbReference>